<keyword evidence="7 12" id="KW-0472">Membrane</keyword>
<proteinExistence type="inferred from homology"/>
<evidence type="ECO:0000256" key="7">
    <source>
        <dbReference type="ARBA" id="ARBA00023136"/>
    </source>
</evidence>
<keyword evidence="5 12" id="KW-1133">Transmembrane helix</keyword>
<feature type="transmembrane region" description="Helical" evidence="12">
    <location>
        <begin position="310"/>
        <end position="330"/>
    </location>
</feature>
<dbReference type="PRINTS" id="PR01415">
    <property type="entry name" value="ANKYRIN"/>
</dbReference>
<evidence type="ECO:0000256" key="6">
    <source>
        <dbReference type="ARBA" id="ARBA00023043"/>
    </source>
</evidence>
<feature type="transmembrane region" description="Helical" evidence="12">
    <location>
        <begin position="499"/>
        <end position="521"/>
    </location>
</feature>
<protein>
    <recommendedName>
        <fullName evidence="12">Palmitoyltransferase</fullName>
        <ecNumber evidence="12">2.3.1.225</ecNumber>
    </recommendedName>
</protein>
<dbReference type="InterPro" id="IPR036770">
    <property type="entry name" value="Ankyrin_rpt-contain_sf"/>
</dbReference>
<dbReference type="EC" id="2.3.1.225" evidence="12"/>
<evidence type="ECO:0000256" key="10">
    <source>
        <dbReference type="ARBA" id="ARBA00048048"/>
    </source>
</evidence>
<dbReference type="PROSITE" id="PS50297">
    <property type="entry name" value="ANK_REP_REGION"/>
    <property type="match status" value="4"/>
</dbReference>
<keyword evidence="15" id="KW-1185">Reference proteome</keyword>
<dbReference type="SUPFAM" id="SSF48403">
    <property type="entry name" value="Ankyrin repeat"/>
    <property type="match status" value="1"/>
</dbReference>
<evidence type="ECO:0000256" key="9">
    <source>
        <dbReference type="ARBA" id="ARBA00023288"/>
    </source>
</evidence>
<dbReference type="Pfam" id="PF00023">
    <property type="entry name" value="Ank"/>
    <property type="match status" value="1"/>
</dbReference>
<evidence type="ECO:0000256" key="3">
    <source>
        <dbReference type="ARBA" id="ARBA00022692"/>
    </source>
</evidence>
<evidence type="ECO:0000256" key="12">
    <source>
        <dbReference type="RuleBase" id="RU079119"/>
    </source>
</evidence>
<feature type="transmembrane region" description="Helical" evidence="12">
    <location>
        <begin position="548"/>
        <end position="569"/>
    </location>
</feature>
<evidence type="ECO:0000256" key="4">
    <source>
        <dbReference type="ARBA" id="ARBA00022737"/>
    </source>
</evidence>
<dbReference type="PROSITE" id="PS50088">
    <property type="entry name" value="ANK_REPEAT"/>
    <property type="match status" value="5"/>
</dbReference>
<evidence type="ECO:0000256" key="2">
    <source>
        <dbReference type="ARBA" id="ARBA00010104"/>
    </source>
</evidence>
<comment type="catalytic activity">
    <reaction evidence="10 12">
        <text>L-cysteinyl-[protein] + hexadecanoyl-CoA = S-hexadecanoyl-L-cysteinyl-[protein] + CoA</text>
        <dbReference type="Rhea" id="RHEA:36683"/>
        <dbReference type="Rhea" id="RHEA-COMP:10131"/>
        <dbReference type="Rhea" id="RHEA-COMP:11032"/>
        <dbReference type="ChEBI" id="CHEBI:29950"/>
        <dbReference type="ChEBI" id="CHEBI:57287"/>
        <dbReference type="ChEBI" id="CHEBI:57379"/>
        <dbReference type="ChEBI" id="CHEBI:74151"/>
        <dbReference type="EC" id="2.3.1.225"/>
    </reaction>
</comment>
<keyword evidence="8" id="KW-0564">Palmitate</keyword>
<keyword evidence="4" id="KW-0677">Repeat</keyword>
<evidence type="ECO:0000313" key="15">
    <source>
        <dbReference type="Proteomes" id="UP000789342"/>
    </source>
</evidence>
<keyword evidence="3 12" id="KW-0812">Transmembrane</keyword>
<feature type="transmembrane region" description="Helical" evidence="12">
    <location>
        <begin position="393"/>
        <end position="416"/>
    </location>
</feature>
<dbReference type="InterPro" id="IPR001594">
    <property type="entry name" value="Palmitoyltrfase_DHHC"/>
</dbReference>
<accession>A0A9N9AB03</accession>
<organism evidence="14 15">
    <name type="scientific">Acaulospora morrowiae</name>
    <dbReference type="NCBI Taxonomy" id="94023"/>
    <lineage>
        <taxon>Eukaryota</taxon>
        <taxon>Fungi</taxon>
        <taxon>Fungi incertae sedis</taxon>
        <taxon>Mucoromycota</taxon>
        <taxon>Glomeromycotina</taxon>
        <taxon>Glomeromycetes</taxon>
        <taxon>Diversisporales</taxon>
        <taxon>Acaulosporaceae</taxon>
        <taxon>Acaulospora</taxon>
    </lineage>
</organism>
<comment type="similarity">
    <text evidence="2">Belongs to the DHHC palmitoyltransferase family. AKR/ZDHHC17 subfamily.</text>
</comment>
<feature type="repeat" description="ANK" evidence="11">
    <location>
        <begin position="202"/>
        <end position="234"/>
    </location>
</feature>
<dbReference type="GO" id="GO:0019706">
    <property type="term" value="F:protein-cysteine S-palmitoyltransferase activity"/>
    <property type="evidence" value="ECO:0007669"/>
    <property type="project" value="UniProtKB-EC"/>
</dbReference>
<comment type="caution">
    <text evidence="14">The sequence shown here is derived from an EMBL/GenBank/DDBJ whole genome shotgun (WGS) entry which is preliminary data.</text>
</comment>
<gene>
    <name evidence="14" type="ORF">AMORRO_LOCUS4288</name>
</gene>
<dbReference type="PROSITE" id="PS50216">
    <property type="entry name" value="DHHC"/>
    <property type="match status" value="1"/>
</dbReference>
<dbReference type="Pfam" id="PF12796">
    <property type="entry name" value="Ank_2"/>
    <property type="match status" value="2"/>
</dbReference>
<dbReference type="InterPro" id="IPR002110">
    <property type="entry name" value="Ankyrin_rpt"/>
</dbReference>
<name>A0A9N9AB03_9GLOM</name>
<feature type="repeat" description="ANK" evidence="11">
    <location>
        <begin position="169"/>
        <end position="201"/>
    </location>
</feature>
<dbReference type="Proteomes" id="UP000789342">
    <property type="component" value="Unassembled WGS sequence"/>
</dbReference>
<feature type="transmembrane region" description="Helical" evidence="12">
    <location>
        <begin position="369"/>
        <end position="387"/>
    </location>
</feature>
<feature type="repeat" description="ANK" evidence="11">
    <location>
        <begin position="102"/>
        <end position="134"/>
    </location>
</feature>
<dbReference type="Gene3D" id="1.25.40.20">
    <property type="entry name" value="Ankyrin repeat-containing domain"/>
    <property type="match status" value="1"/>
</dbReference>
<feature type="repeat" description="ANK" evidence="11">
    <location>
        <begin position="139"/>
        <end position="168"/>
    </location>
</feature>
<dbReference type="AlphaFoldDB" id="A0A9N9AB03"/>
<dbReference type="GO" id="GO:0016020">
    <property type="term" value="C:membrane"/>
    <property type="evidence" value="ECO:0007669"/>
    <property type="project" value="UniProtKB-SubCell"/>
</dbReference>
<dbReference type="Pfam" id="PF01529">
    <property type="entry name" value="DHHC"/>
    <property type="match status" value="1"/>
</dbReference>
<evidence type="ECO:0000313" key="14">
    <source>
        <dbReference type="EMBL" id="CAG8522769.1"/>
    </source>
</evidence>
<dbReference type="SMART" id="SM00248">
    <property type="entry name" value="ANK"/>
    <property type="match status" value="6"/>
</dbReference>
<keyword evidence="6 11" id="KW-0040">ANK repeat</keyword>
<evidence type="ECO:0000256" key="5">
    <source>
        <dbReference type="ARBA" id="ARBA00022989"/>
    </source>
</evidence>
<dbReference type="OrthoDB" id="6781668at2759"/>
<keyword evidence="12" id="KW-0808">Transferase</keyword>
<reference evidence="14" key="1">
    <citation type="submission" date="2021-06" db="EMBL/GenBank/DDBJ databases">
        <authorList>
            <person name="Kallberg Y."/>
            <person name="Tangrot J."/>
            <person name="Rosling A."/>
        </authorList>
    </citation>
    <scope>NUCLEOTIDE SEQUENCE</scope>
    <source>
        <strain evidence="14">CL551</strain>
    </source>
</reference>
<dbReference type="PANTHER" id="PTHR24161">
    <property type="entry name" value="ANK_REP_REGION DOMAIN-CONTAINING PROTEIN-RELATED"/>
    <property type="match status" value="1"/>
</dbReference>
<evidence type="ECO:0000256" key="11">
    <source>
        <dbReference type="PROSITE-ProRule" id="PRU00023"/>
    </source>
</evidence>
<feature type="domain" description="Palmitoyltransferase DHHC" evidence="13">
    <location>
        <begin position="451"/>
        <end position="586"/>
    </location>
</feature>
<evidence type="ECO:0000256" key="1">
    <source>
        <dbReference type="ARBA" id="ARBA00004141"/>
    </source>
</evidence>
<evidence type="ECO:0000256" key="8">
    <source>
        <dbReference type="ARBA" id="ARBA00023139"/>
    </source>
</evidence>
<keyword evidence="9" id="KW-0449">Lipoprotein</keyword>
<sequence>MSSRTHYNELENIVDGKNLSGMTTNGSGLNITAAKPTVAVTNAKSDNHINVSVLENSSFSGTGDACVLSIMTLHQAAQQGNLHIVKSMLEGGQVKATDRDSQNTTPLHWAAINNHVEVAKFLIDSGAEVDALGGDLVATPLHWAARNGHLPTVTLLVNHGADPKIPDSQGFNGLHLAVHASSTMLILYLVYHNMDIDTPDALQHTPLMWAAYQGDAQSVDLLIRLGASVNKIDAAQFTPLHWAIIKGNLMCIRKLIEAGADLRAKEENGKTPFDVSREMKSDRTLERALIESGRMKDGTRKPYLFERKTTLAIIYSIPFFVLFAAFQTLAYYPWFIGLPLAIGEFVASHMIIVKILIKAQLPDAMMRTPYFTSIFQASAFWVGATWLHRILLVTSYLFVANITFVVSYFFAMYSFYTAVLADPGFIPKLNSEEDKKKLVLDLANKGLLDVRHLCITCLIKKPLRSKHCKICDRCVARFDHHCPWIFNCIGTRNHRPFMVFLMMMIVSICSFEYLCFQYFMIVAPEYVPIPSEACLLNGTLCGFFQYDAWTSVLCIWIGLQLTWTVGLLGMQSFQISSAKTTNEMANFHRYSYFGNRTGGNVREQIMATLAAGPGASRAAQVGDGGGDDHSSDNNHGNASGLLRMFGGREGARRRNNSLHNYNNGNPFDFGCWNNCLDFWSQGQGGMLQNVDWYRLYDVPLTDRRSNLMSRNGGYMALRRDEEIV</sequence>
<dbReference type="EMBL" id="CAJVPV010002290">
    <property type="protein sequence ID" value="CAG8522769.1"/>
    <property type="molecule type" value="Genomic_DNA"/>
</dbReference>
<comment type="domain">
    <text evidence="12">The DHHC domain is required for palmitoyltransferase activity.</text>
</comment>
<keyword evidence="12" id="KW-0012">Acyltransferase</keyword>
<feature type="transmembrane region" description="Helical" evidence="12">
    <location>
        <begin position="336"/>
        <end position="357"/>
    </location>
</feature>
<dbReference type="PANTHER" id="PTHR24161:SF85">
    <property type="entry name" value="PALMITOYLTRANSFERASE HIP14"/>
    <property type="match status" value="1"/>
</dbReference>
<feature type="repeat" description="ANK" evidence="11">
    <location>
        <begin position="235"/>
        <end position="267"/>
    </location>
</feature>
<comment type="subcellular location">
    <subcellularLocation>
        <location evidence="1">Membrane</location>
        <topology evidence="1">Multi-pass membrane protein</topology>
    </subcellularLocation>
</comment>
<evidence type="ECO:0000259" key="13">
    <source>
        <dbReference type="Pfam" id="PF01529"/>
    </source>
</evidence>